<dbReference type="GO" id="GO:0003676">
    <property type="term" value="F:nucleic acid binding"/>
    <property type="evidence" value="ECO:0007669"/>
    <property type="project" value="InterPro"/>
</dbReference>
<dbReference type="InterPro" id="IPR036397">
    <property type="entry name" value="RNaseH_sf"/>
</dbReference>
<name>A0A1H6A720_9ACTN</name>
<dbReference type="OrthoDB" id="3359450at2"/>
<evidence type="ECO:0000313" key="2">
    <source>
        <dbReference type="EMBL" id="SEG44533.1"/>
    </source>
</evidence>
<organism evidence="2 3">
    <name type="scientific">Thermomonospora echinospora</name>
    <dbReference type="NCBI Taxonomy" id="1992"/>
    <lineage>
        <taxon>Bacteria</taxon>
        <taxon>Bacillati</taxon>
        <taxon>Actinomycetota</taxon>
        <taxon>Actinomycetes</taxon>
        <taxon>Streptosporangiales</taxon>
        <taxon>Thermomonosporaceae</taxon>
        <taxon>Thermomonospora</taxon>
    </lineage>
</organism>
<sequence>MEPLFDTKDRASALLPADAPAGPATPATGPATPTARAEQRQGKASLSPGPRVLGLDLSLTSTGLAYADDRGTIAIRAITTTKQGDTITDQHHRLSRILEEIWRPIHMGHQPDLVVLEGPSYGSKGAGTWDRGGLWWLVVSHFLTQRIPLAVVPPALLKKYATGKGGGKDASKTAVASTAANRYGRVFASDDEADAYVLCAMGLDHLGHPPAPVPQTHRQALAKVAWPTARIETP</sequence>
<keyword evidence="3" id="KW-1185">Reference proteome</keyword>
<dbReference type="AlphaFoldDB" id="A0A1H6A720"/>
<dbReference type="InterPro" id="IPR012337">
    <property type="entry name" value="RNaseH-like_sf"/>
</dbReference>
<reference evidence="3" key="1">
    <citation type="submission" date="2016-10" db="EMBL/GenBank/DDBJ databases">
        <authorList>
            <person name="Varghese N."/>
            <person name="Submissions S."/>
        </authorList>
    </citation>
    <scope>NUCLEOTIDE SEQUENCE [LARGE SCALE GENOMIC DNA]</scope>
    <source>
        <strain evidence="3">DSM 43163</strain>
    </source>
</reference>
<feature type="compositionally biased region" description="Basic and acidic residues" evidence="1">
    <location>
        <begin position="1"/>
        <end position="11"/>
    </location>
</feature>
<protein>
    <submittedName>
        <fullName evidence="2">Uncharacterized protein</fullName>
    </submittedName>
</protein>
<evidence type="ECO:0000313" key="3">
    <source>
        <dbReference type="Proteomes" id="UP000236723"/>
    </source>
</evidence>
<proteinExistence type="predicted"/>
<dbReference type="Gene3D" id="3.30.420.10">
    <property type="entry name" value="Ribonuclease H-like superfamily/Ribonuclease H"/>
    <property type="match status" value="1"/>
</dbReference>
<feature type="compositionally biased region" description="Low complexity" evidence="1">
    <location>
        <begin position="12"/>
        <end position="36"/>
    </location>
</feature>
<evidence type="ECO:0000256" key="1">
    <source>
        <dbReference type="SAM" id="MobiDB-lite"/>
    </source>
</evidence>
<accession>A0A1H6A720</accession>
<dbReference type="Proteomes" id="UP000236723">
    <property type="component" value="Unassembled WGS sequence"/>
</dbReference>
<dbReference type="SUPFAM" id="SSF53098">
    <property type="entry name" value="Ribonuclease H-like"/>
    <property type="match status" value="1"/>
</dbReference>
<dbReference type="EMBL" id="FNVO01000005">
    <property type="protein sequence ID" value="SEG44533.1"/>
    <property type="molecule type" value="Genomic_DNA"/>
</dbReference>
<gene>
    <name evidence="2" type="ORF">SAMN04489712_105256</name>
</gene>
<feature type="region of interest" description="Disordered" evidence="1">
    <location>
        <begin position="1"/>
        <end position="48"/>
    </location>
</feature>